<evidence type="ECO:0000256" key="6">
    <source>
        <dbReference type="SAM" id="MobiDB-lite"/>
    </source>
</evidence>
<dbReference type="PANTHER" id="PTHR13144">
    <property type="entry name" value="TEX261 PROTEIN"/>
    <property type="match status" value="1"/>
</dbReference>
<evidence type="ECO:0000256" key="1">
    <source>
        <dbReference type="ARBA" id="ARBA00004141"/>
    </source>
</evidence>
<dbReference type="InterPro" id="IPR007277">
    <property type="entry name" value="Svp26/Tex261"/>
</dbReference>
<reference evidence="8 9" key="1">
    <citation type="submission" date="2014-04" db="EMBL/GenBank/DDBJ databases">
        <title>Evolutionary Origins and Diversification of the Mycorrhizal Mutualists.</title>
        <authorList>
            <consortium name="DOE Joint Genome Institute"/>
            <consortium name="Mycorrhizal Genomics Consortium"/>
            <person name="Kohler A."/>
            <person name="Kuo A."/>
            <person name="Nagy L.G."/>
            <person name="Floudas D."/>
            <person name="Copeland A."/>
            <person name="Barry K.W."/>
            <person name="Cichocki N."/>
            <person name="Veneault-Fourrey C."/>
            <person name="LaButti K."/>
            <person name="Lindquist E.A."/>
            <person name="Lipzen A."/>
            <person name="Lundell T."/>
            <person name="Morin E."/>
            <person name="Murat C."/>
            <person name="Riley R."/>
            <person name="Ohm R."/>
            <person name="Sun H."/>
            <person name="Tunlid A."/>
            <person name="Henrissat B."/>
            <person name="Grigoriev I.V."/>
            <person name="Hibbett D.S."/>
            <person name="Martin F."/>
        </authorList>
    </citation>
    <scope>NUCLEOTIDE SEQUENCE [LARGE SCALE GENOMIC DNA]</scope>
    <source>
        <strain evidence="8 9">Koide BX008</strain>
    </source>
</reference>
<evidence type="ECO:0000256" key="4">
    <source>
        <dbReference type="ARBA" id="ARBA00022989"/>
    </source>
</evidence>
<evidence type="ECO:0008006" key="10">
    <source>
        <dbReference type="Google" id="ProtNLM"/>
    </source>
</evidence>
<feature type="region of interest" description="Disordered" evidence="6">
    <location>
        <begin position="288"/>
        <end position="347"/>
    </location>
</feature>
<feature type="transmembrane region" description="Helical" evidence="7">
    <location>
        <begin position="108"/>
        <end position="139"/>
    </location>
</feature>
<organism evidence="8 9">
    <name type="scientific">Amanita muscaria (strain Koide BX008)</name>
    <dbReference type="NCBI Taxonomy" id="946122"/>
    <lineage>
        <taxon>Eukaryota</taxon>
        <taxon>Fungi</taxon>
        <taxon>Dikarya</taxon>
        <taxon>Basidiomycota</taxon>
        <taxon>Agaricomycotina</taxon>
        <taxon>Agaricomycetes</taxon>
        <taxon>Agaricomycetidae</taxon>
        <taxon>Agaricales</taxon>
        <taxon>Pluteineae</taxon>
        <taxon>Amanitaceae</taxon>
        <taxon>Amanita</taxon>
    </lineage>
</organism>
<feature type="transmembrane region" description="Helical" evidence="7">
    <location>
        <begin position="73"/>
        <end position="102"/>
    </location>
</feature>
<comment type="similarity">
    <text evidence="2">Belongs to the SVP26 family.</text>
</comment>
<dbReference type="Proteomes" id="UP000054549">
    <property type="component" value="Unassembled WGS sequence"/>
</dbReference>
<protein>
    <recommendedName>
        <fullName evidence="10">DUF396-domain-containing protein</fullName>
    </recommendedName>
</protein>
<feature type="transmembrane region" description="Helical" evidence="7">
    <location>
        <begin position="160"/>
        <end position="183"/>
    </location>
</feature>
<dbReference type="Pfam" id="PF04148">
    <property type="entry name" value="Erv26"/>
    <property type="match status" value="1"/>
</dbReference>
<keyword evidence="3 7" id="KW-0812">Transmembrane</keyword>
<dbReference type="GO" id="GO:0006888">
    <property type="term" value="P:endoplasmic reticulum to Golgi vesicle-mediated transport"/>
    <property type="evidence" value="ECO:0007669"/>
    <property type="project" value="InterPro"/>
</dbReference>
<dbReference type="PANTHER" id="PTHR13144:SF0">
    <property type="entry name" value="PROTEIN TEX261"/>
    <property type="match status" value="1"/>
</dbReference>
<evidence type="ECO:0000256" key="5">
    <source>
        <dbReference type="ARBA" id="ARBA00023136"/>
    </source>
</evidence>
<evidence type="ECO:0000256" key="2">
    <source>
        <dbReference type="ARBA" id="ARBA00008096"/>
    </source>
</evidence>
<comment type="subcellular location">
    <subcellularLocation>
        <location evidence="1">Membrane</location>
        <topology evidence="1">Multi-pass membrane protein</topology>
    </subcellularLocation>
</comment>
<dbReference type="GO" id="GO:0000139">
    <property type="term" value="C:Golgi membrane"/>
    <property type="evidence" value="ECO:0007669"/>
    <property type="project" value="TreeGrafter"/>
</dbReference>
<gene>
    <name evidence="8" type="ORF">M378DRAFT_20696</name>
</gene>
<feature type="transmembrane region" description="Helical" evidence="7">
    <location>
        <begin position="25"/>
        <end position="52"/>
    </location>
</feature>
<sequence>MRMPRATAFSGNNRQVLLLCIEMGLLYYISYVAVVAAFAFVTLSLASGLLYVSELIEEHSRLAKIVGQRGLYCVILLHALLYFFDSLPLAQTAFSIFCHIVYLQNFSVSWPVISLSSISFLASCVLVLVDHFTWFFYFARITQDSRHLRSYRGPTSEPPGFTEIASFFAICVWLVPLFLFLSLSANDNTLPMSTVDPGTPAASGPGFPQAAQARVSLIRSIFSLFSFDMVPRVRSKAHYKSNSEGLIAPRSPAIHQSPIPAPPSPMLGNSPRMGPPQSPMLNRYNTVTPPRSPGPRAVRLEELDGFSLGTPPSRRPTKLVRRQTSDVAGADRTSLIQTIGPDDVKEQ</sequence>
<evidence type="ECO:0000256" key="3">
    <source>
        <dbReference type="ARBA" id="ARBA00022692"/>
    </source>
</evidence>
<keyword evidence="9" id="KW-1185">Reference proteome</keyword>
<dbReference type="OrthoDB" id="28257at2759"/>
<dbReference type="FunCoup" id="A0A0C2XM75">
    <property type="interactions" value="98"/>
</dbReference>
<name>A0A0C2XM75_AMAMK</name>
<dbReference type="AlphaFoldDB" id="A0A0C2XM75"/>
<dbReference type="EMBL" id="KN818224">
    <property type="protein sequence ID" value="KIL70228.1"/>
    <property type="molecule type" value="Genomic_DNA"/>
</dbReference>
<proteinExistence type="inferred from homology"/>
<dbReference type="STRING" id="946122.A0A0C2XM75"/>
<evidence type="ECO:0000313" key="8">
    <source>
        <dbReference type="EMBL" id="KIL70228.1"/>
    </source>
</evidence>
<dbReference type="GO" id="GO:0005789">
    <property type="term" value="C:endoplasmic reticulum membrane"/>
    <property type="evidence" value="ECO:0007669"/>
    <property type="project" value="TreeGrafter"/>
</dbReference>
<dbReference type="HOGENOM" id="CLU_058268_1_0_1"/>
<keyword evidence="4 7" id="KW-1133">Transmembrane helix</keyword>
<dbReference type="GO" id="GO:0097020">
    <property type="term" value="F:COPII receptor activity"/>
    <property type="evidence" value="ECO:0007669"/>
    <property type="project" value="InterPro"/>
</dbReference>
<evidence type="ECO:0000256" key="7">
    <source>
        <dbReference type="SAM" id="Phobius"/>
    </source>
</evidence>
<evidence type="ECO:0000313" key="9">
    <source>
        <dbReference type="Proteomes" id="UP000054549"/>
    </source>
</evidence>
<accession>A0A0C2XM75</accession>
<dbReference type="InParanoid" id="A0A0C2XM75"/>
<dbReference type="GO" id="GO:0030134">
    <property type="term" value="C:COPII-coated ER to Golgi transport vesicle"/>
    <property type="evidence" value="ECO:0007669"/>
    <property type="project" value="TreeGrafter"/>
</dbReference>
<keyword evidence="5 7" id="KW-0472">Membrane</keyword>